<evidence type="ECO:0000313" key="1">
    <source>
        <dbReference type="EMBL" id="BES97649.1"/>
    </source>
</evidence>
<organism evidence="1 2">
    <name type="scientific">Nesidiocoris tenuis</name>
    <dbReference type="NCBI Taxonomy" id="355587"/>
    <lineage>
        <taxon>Eukaryota</taxon>
        <taxon>Metazoa</taxon>
        <taxon>Ecdysozoa</taxon>
        <taxon>Arthropoda</taxon>
        <taxon>Hexapoda</taxon>
        <taxon>Insecta</taxon>
        <taxon>Pterygota</taxon>
        <taxon>Neoptera</taxon>
        <taxon>Paraneoptera</taxon>
        <taxon>Hemiptera</taxon>
        <taxon>Heteroptera</taxon>
        <taxon>Panheteroptera</taxon>
        <taxon>Cimicomorpha</taxon>
        <taxon>Miridae</taxon>
        <taxon>Dicyphina</taxon>
        <taxon>Nesidiocoris</taxon>
    </lineage>
</organism>
<reference evidence="1 2" key="1">
    <citation type="submission" date="2023-09" db="EMBL/GenBank/DDBJ databases">
        <title>Nesidiocoris tenuis whole genome shotgun sequence.</title>
        <authorList>
            <person name="Shibata T."/>
            <person name="Shimoda M."/>
            <person name="Kobayashi T."/>
            <person name="Uehara T."/>
        </authorList>
    </citation>
    <scope>NUCLEOTIDE SEQUENCE [LARGE SCALE GENOMIC DNA]</scope>
    <source>
        <strain evidence="1 2">Japan</strain>
    </source>
</reference>
<protein>
    <submittedName>
        <fullName evidence="1">Uncharacterized protein</fullName>
    </submittedName>
</protein>
<dbReference type="Proteomes" id="UP001307889">
    <property type="component" value="Chromosome 8"/>
</dbReference>
<keyword evidence="2" id="KW-1185">Reference proteome</keyword>
<dbReference type="EMBL" id="AP028916">
    <property type="protein sequence ID" value="BES97649.1"/>
    <property type="molecule type" value="Genomic_DNA"/>
</dbReference>
<evidence type="ECO:0000313" key="2">
    <source>
        <dbReference type="Proteomes" id="UP001307889"/>
    </source>
</evidence>
<name>A0ABN7B246_9HEMI</name>
<proteinExistence type="predicted"/>
<sequence length="91" mass="9700">MAQLLSDSNNLRVTTGGAANTFGRIAAAPEAAAAVLSPAAASSAVPRGCPAPPDKSGRGWWSLRWDFFAYHVRPVKQAPTDHTYFVLANRF</sequence>
<accession>A0ABN7B246</accession>
<gene>
    <name evidence="1" type="ORF">NTJ_10464</name>
</gene>